<keyword evidence="1" id="KW-1133">Transmembrane helix</keyword>
<feature type="transmembrane region" description="Helical" evidence="1">
    <location>
        <begin position="380"/>
        <end position="402"/>
    </location>
</feature>
<dbReference type="STRING" id="445709.ABW99_12415"/>
<feature type="transmembrane region" description="Helical" evidence="1">
    <location>
        <begin position="262"/>
        <end position="284"/>
    </location>
</feature>
<accession>A0A0G3EUA2</accession>
<feature type="transmembrane region" description="Helical" evidence="1">
    <location>
        <begin position="226"/>
        <end position="250"/>
    </location>
</feature>
<sequence length="434" mass="48458">MKRTVDRYFFLWALLAPVTSVLILPTVQGTVPAFMMCFLSLFVVSVAGGQERPRYFGLLCMCVLIWLLFFALSQFADLLVNYVVSFHDVVLNRVTDHSFVMRSSLFTQSLYLAAVMLFGVFVFVYYDERWDRVLIAGGVLMALFGLYEFVFFSIVGHTGDFLTNRGFGTALGKEAVARLDSQRIVLAGHTFERLRSLTGEPSMYAFSIFPYWIYARAASRSRWPSLLIGISLILTASTTAAVGLICALAVRALRMRVDVLKCLLAVLAMLVLAYLFRHTLLAFYQHGILDKIEGKNASGHERFGYFLGSVKFWLSLPLLNQFVGIGFGYVRSTDMASTLLVNNGILGVLLFSFIFLYPVFRLDWSEKSMALRQCLVSVYVMMMVSVPEFSYLAPWAFVALAYHRLNHGTRAASPYAVDSADAGAALPLTSGYGA</sequence>
<feature type="transmembrane region" description="Helical" evidence="1">
    <location>
        <begin position="7"/>
        <end position="24"/>
    </location>
</feature>
<keyword evidence="1" id="KW-0472">Membrane</keyword>
<gene>
    <name evidence="2" type="ORF">ABW99_12415</name>
</gene>
<feature type="transmembrane region" description="Helical" evidence="1">
    <location>
        <begin position="304"/>
        <end position="327"/>
    </location>
</feature>
<dbReference type="KEGG" id="ptx:ABW99_12415"/>
<dbReference type="RefSeq" id="WP_047214789.1">
    <property type="nucleotide sequence ID" value="NZ_CP011568.3"/>
</dbReference>
<dbReference type="PATRIC" id="fig|445709.3.peg.2639"/>
<feature type="transmembrane region" description="Helical" evidence="1">
    <location>
        <begin position="339"/>
        <end position="360"/>
    </location>
</feature>
<dbReference type="EMBL" id="CP011568">
    <property type="protein sequence ID" value="AKJ68892.1"/>
    <property type="molecule type" value="Genomic_DNA"/>
</dbReference>
<dbReference type="Proteomes" id="UP000036700">
    <property type="component" value="Chromosome"/>
</dbReference>
<feature type="transmembrane region" description="Helical" evidence="1">
    <location>
        <begin position="133"/>
        <end position="155"/>
    </location>
</feature>
<evidence type="ECO:0000313" key="3">
    <source>
        <dbReference type="Proteomes" id="UP000036700"/>
    </source>
</evidence>
<dbReference type="AlphaFoldDB" id="A0A0G3EUA2"/>
<evidence type="ECO:0000313" key="2">
    <source>
        <dbReference type="EMBL" id="AKJ68892.1"/>
    </source>
</evidence>
<feature type="transmembrane region" description="Helical" evidence="1">
    <location>
        <begin position="105"/>
        <end position="126"/>
    </location>
</feature>
<keyword evidence="1" id="KW-0812">Transmembrane</keyword>
<dbReference type="OrthoDB" id="783222at2"/>
<name>A0A0G3EUA2_9BURK</name>
<feature type="transmembrane region" description="Helical" evidence="1">
    <location>
        <begin position="30"/>
        <end position="48"/>
    </location>
</feature>
<proteinExistence type="predicted"/>
<protein>
    <submittedName>
        <fullName evidence="2">Uncharacterized protein</fullName>
    </submittedName>
</protein>
<feature type="transmembrane region" description="Helical" evidence="1">
    <location>
        <begin position="55"/>
        <end position="76"/>
    </location>
</feature>
<evidence type="ECO:0000256" key="1">
    <source>
        <dbReference type="SAM" id="Phobius"/>
    </source>
</evidence>
<reference evidence="3" key="1">
    <citation type="submission" date="2015-06" db="EMBL/GenBank/DDBJ databases">
        <authorList>
            <person name="Lim Y.L."/>
            <person name="Ee R."/>
            <person name="Yong D."/>
            <person name="How K.Y."/>
            <person name="Yin W.F."/>
            <person name="Chan K.G."/>
        </authorList>
    </citation>
    <scope>NUCLEOTIDE SEQUENCE [LARGE SCALE GENOMIC DNA]</scope>
    <source>
        <strain evidence="3">DSM 25325</strain>
    </source>
</reference>
<organism evidence="2 3">
    <name type="scientific">Pandoraea thiooxydans</name>
    <dbReference type="NCBI Taxonomy" id="445709"/>
    <lineage>
        <taxon>Bacteria</taxon>
        <taxon>Pseudomonadati</taxon>
        <taxon>Pseudomonadota</taxon>
        <taxon>Betaproteobacteria</taxon>
        <taxon>Burkholderiales</taxon>
        <taxon>Burkholderiaceae</taxon>
        <taxon>Pandoraea</taxon>
    </lineage>
</organism>
<keyword evidence="3" id="KW-1185">Reference proteome</keyword>